<gene>
    <name evidence="4" type="primary">fabG</name>
    <name evidence="4" type="ORF">CLCR_05117</name>
</gene>
<dbReference type="STRING" id="86049.A0A1C1CLZ2"/>
<comment type="caution">
    <text evidence="4">The sequence shown here is derived from an EMBL/GenBank/DDBJ whole genome shotgun (WGS) entry which is preliminary data.</text>
</comment>
<keyword evidence="5" id="KW-1185">Reference proteome</keyword>
<dbReference type="EMBL" id="LGRB01000011">
    <property type="protein sequence ID" value="OCT49472.1"/>
    <property type="molecule type" value="Genomic_DNA"/>
</dbReference>
<dbReference type="InterPro" id="IPR020904">
    <property type="entry name" value="Sc_DH/Rdtase_CS"/>
</dbReference>
<reference evidence="5" key="1">
    <citation type="submission" date="2015-07" db="EMBL/GenBank/DDBJ databases">
        <authorList>
            <person name="Teixeira M.M."/>
            <person name="Souza R.C."/>
            <person name="Almeida L.G."/>
            <person name="Vicente V.A."/>
            <person name="de Hoog S."/>
            <person name="Bocca A.L."/>
            <person name="de Almeida S.R."/>
            <person name="Vasconcelos A.T."/>
            <person name="Felipe M.S."/>
        </authorList>
    </citation>
    <scope>NUCLEOTIDE SEQUENCE [LARGE SCALE GENOMIC DNA]</scope>
    <source>
        <strain evidence="5">KSF</strain>
    </source>
</reference>
<evidence type="ECO:0000256" key="2">
    <source>
        <dbReference type="ARBA" id="ARBA00022857"/>
    </source>
</evidence>
<dbReference type="PANTHER" id="PTHR24321">
    <property type="entry name" value="DEHYDROGENASES, SHORT CHAIN"/>
    <property type="match status" value="1"/>
</dbReference>
<accession>A0A1C1CLZ2</accession>
<comment type="similarity">
    <text evidence="1">Belongs to the short-chain dehydrogenases/reductases (SDR) family.</text>
</comment>
<dbReference type="VEuPathDB" id="FungiDB:G647_07281"/>
<dbReference type="Gene3D" id="3.40.50.720">
    <property type="entry name" value="NAD(P)-binding Rossmann-like Domain"/>
    <property type="match status" value="1"/>
</dbReference>
<keyword evidence="2" id="KW-0521">NADP</keyword>
<evidence type="ECO:0000313" key="4">
    <source>
        <dbReference type="EMBL" id="OCT49472.1"/>
    </source>
</evidence>
<dbReference type="GO" id="GO:0016491">
    <property type="term" value="F:oxidoreductase activity"/>
    <property type="evidence" value="ECO:0007669"/>
    <property type="project" value="UniProtKB-KW"/>
</dbReference>
<dbReference type="SUPFAM" id="SSF51735">
    <property type="entry name" value="NAD(P)-binding Rossmann-fold domains"/>
    <property type="match status" value="1"/>
</dbReference>
<dbReference type="AlphaFoldDB" id="A0A1C1CLZ2"/>
<evidence type="ECO:0000256" key="3">
    <source>
        <dbReference type="ARBA" id="ARBA00023002"/>
    </source>
</evidence>
<sequence length="256" mass="26891">MAGRLAGRAYIVTGGASGIGLASVSKLLRLGATVHAVDLSDTIQEFQNHNGKLYFYPAVDVSSRDTVSKTFQSIVERTPDVRGLVNSAGISPTSDGNLESDEVFWKTQHINVGGTWNFGTEILRHASAQFAESPNEGLVSIVNIGSTASLIGFPLYAAYCSSKHAVLGLTRSWSAEFAGRGCRVNMVAPGATATPMVSSALEDQGLRGDMARAQIASIPMKRAARPEEIADSVAFLLGDESSFITGQVIAVNGGTP</sequence>
<dbReference type="OrthoDB" id="1669814at2759"/>
<organism evidence="4 5">
    <name type="scientific">Cladophialophora carrionii</name>
    <dbReference type="NCBI Taxonomy" id="86049"/>
    <lineage>
        <taxon>Eukaryota</taxon>
        <taxon>Fungi</taxon>
        <taxon>Dikarya</taxon>
        <taxon>Ascomycota</taxon>
        <taxon>Pezizomycotina</taxon>
        <taxon>Eurotiomycetes</taxon>
        <taxon>Chaetothyriomycetidae</taxon>
        <taxon>Chaetothyriales</taxon>
        <taxon>Herpotrichiellaceae</taxon>
        <taxon>Cladophialophora</taxon>
    </lineage>
</organism>
<dbReference type="Proteomes" id="UP000094526">
    <property type="component" value="Unassembled WGS sequence"/>
</dbReference>
<dbReference type="PRINTS" id="PR00081">
    <property type="entry name" value="GDHRDH"/>
</dbReference>
<dbReference type="Pfam" id="PF13561">
    <property type="entry name" value="adh_short_C2"/>
    <property type="match status" value="1"/>
</dbReference>
<dbReference type="PANTHER" id="PTHR24321:SF8">
    <property type="entry name" value="ESTRADIOL 17-BETA-DEHYDROGENASE 8-RELATED"/>
    <property type="match status" value="1"/>
</dbReference>
<keyword evidence="3" id="KW-0560">Oxidoreductase</keyword>
<name>A0A1C1CLZ2_9EURO</name>
<evidence type="ECO:0000256" key="1">
    <source>
        <dbReference type="ARBA" id="ARBA00006484"/>
    </source>
</evidence>
<dbReference type="PRINTS" id="PR00080">
    <property type="entry name" value="SDRFAMILY"/>
</dbReference>
<dbReference type="PROSITE" id="PS00061">
    <property type="entry name" value="ADH_SHORT"/>
    <property type="match status" value="1"/>
</dbReference>
<dbReference type="VEuPathDB" id="FungiDB:CLCR_05117"/>
<protein>
    <submittedName>
        <fullName evidence="4">3-oxoacyl-[acyl-carrier-protein] reductase FabG</fullName>
    </submittedName>
</protein>
<proteinExistence type="inferred from homology"/>
<dbReference type="InterPro" id="IPR036291">
    <property type="entry name" value="NAD(P)-bd_dom_sf"/>
</dbReference>
<dbReference type="InterPro" id="IPR002347">
    <property type="entry name" value="SDR_fam"/>
</dbReference>
<evidence type="ECO:0000313" key="5">
    <source>
        <dbReference type="Proteomes" id="UP000094526"/>
    </source>
</evidence>
<dbReference type="FunFam" id="3.40.50.720:FF:000084">
    <property type="entry name" value="Short-chain dehydrogenase reductase"/>
    <property type="match status" value="1"/>
</dbReference>
<dbReference type="CDD" id="cd05233">
    <property type="entry name" value="SDR_c"/>
    <property type="match status" value="1"/>
</dbReference>